<evidence type="ECO:0000256" key="2">
    <source>
        <dbReference type="ARBA" id="ARBA00022679"/>
    </source>
</evidence>
<feature type="domain" description="Reverse transcriptase" evidence="9">
    <location>
        <begin position="52"/>
        <end position="231"/>
    </location>
</feature>
<dbReference type="InterPro" id="IPR043502">
    <property type="entry name" value="DNA/RNA_pol_sf"/>
</dbReference>
<dbReference type="Pfam" id="PF00078">
    <property type="entry name" value="RVT_1"/>
    <property type="match status" value="1"/>
</dbReference>
<proteinExistence type="predicted"/>
<keyword evidence="6" id="KW-0378">Hydrolase</keyword>
<protein>
    <recommendedName>
        <fullName evidence="9">Reverse transcriptase domain-containing protein</fullName>
    </recommendedName>
</protein>
<dbReference type="EMBL" id="JBBNAF010000009">
    <property type="protein sequence ID" value="KAK9113929.1"/>
    <property type="molecule type" value="Genomic_DNA"/>
</dbReference>
<keyword evidence="1" id="KW-0645">Protease</keyword>
<dbReference type="InterPro" id="IPR043128">
    <property type="entry name" value="Rev_trsase/Diguanyl_cyclase"/>
</dbReference>
<evidence type="ECO:0000256" key="6">
    <source>
        <dbReference type="ARBA" id="ARBA00022801"/>
    </source>
</evidence>
<dbReference type="FunFam" id="3.10.10.10:FF:000007">
    <property type="entry name" value="Retrovirus-related Pol polyprotein from transposon 17.6-like Protein"/>
    <property type="match status" value="1"/>
</dbReference>
<dbReference type="Pfam" id="PF17919">
    <property type="entry name" value="RT_RNaseH_2"/>
    <property type="match status" value="1"/>
</dbReference>
<evidence type="ECO:0000313" key="11">
    <source>
        <dbReference type="Proteomes" id="UP001420932"/>
    </source>
</evidence>
<dbReference type="InterPro" id="IPR041588">
    <property type="entry name" value="Integrase_H2C2"/>
</dbReference>
<dbReference type="FunFam" id="3.30.70.270:FF:000020">
    <property type="entry name" value="Transposon Tf2-6 polyprotein-like Protein"/>
    <property type="match status" value="1"/>
</dbReference>
<dbReference type="PROSITE" id="PS50878">
    <property type="entry name" value="RT_POL"/>
    <property type="match status" value="1"/>
</dbReference>
<keyword evidence="2" id="KW-0808">Transferase</keyword>
<keyword evidence="5" id="KW-0255">Endonuclease</keyword>
<dbReference type="InterPro" id="IPR041577">
    <property type="entry name" value="RT_RNaseH_2"/>
</dbReference>
<keyword evidence="3" id="KW-0548">Nucleotidyltransferase</keyword>
<dbReference type="AlphaFoldDB" id="A0AAP0IEC6"/>
<gene>
    <name evidence="10" type="ORF">Syun_020726</name>
</gene>
<keyword evidence="4" id="KW-0540">Nuclease</keyword>
<dbReference type="GO" id="GO:0004519">
    <property type="term" value="F:endonuclease activity"/>
    <property type="evidence" value="ECO:0007669"/>
    <property type="project" value="UniProtKB-KW"/>
</dbReference>
<dbReference type="CDD" id="cd01647">
    <property type="entry name" value="RT_LTR"/>
    <property type="match status" value="1"/>
</dbReference>
<dbReference type="Gene3D" id="3.10.10.10">
    <property type="entry name" value="HIV Type 1 Reverse Transcriptase, subunit A, domain 1"/>
    <property type="match status" value="1"/>
</dbReference>
<dbReference type="PANTHER" id="PTHR37984:SF5">
    <property type="entry name" value="PROTEIN NYNRIN-LIKE"/>
    <property type="match status" value="1"/>
</dbReference>
<dbReference type="FunFam" id="1.10.340.70:FF:000001">
    <property type="entry name" value="Retrovirus-related Pol polyprotein from transposon gypsy-like Protein"/>
    <property type="match status" value="1"/>
</dbReference>
<evidence type="ECO:0000256" key="8">
    <source>
        <dbReference type="ARBA" id="ARBA00023268"/>
    </source>
</evidence>
<dbReference type="Pfam" id="PF17921">
    <property type="entry name" value="Integrase_H2C2"/>
    <property type="match status" value="1"/>
</dbReference>
<dbReference type="Proteomes" id="UP001420932">
    <property type="component" value="Unassembled WGS sequence"/>
</dbReference>
<dbReference type="PANTHER" id="PTHR37984">
    <property type="entry name" value="PROTEIN CBG26694"/>
    <property type="match status" value="1"/>
</dbReference>
<name>A0AAP0IEC6_9MAGN</name>
<keyword evidence="7" id="KW-0695">RNA-directed DNA polymerase</keyword>
<dbReference type="Gene3D" id="3.10.20.370">
    <property type="match status" value="1"/>
</dbReference>
<evidence type="ECO:0000256" key="5">
    <source>
        <dbReference type="ARBA" id="ARBA00022759"/>
    </source>
</evidence>
<dbReference type="GO" id="GO:0006508">
    <property type="term" value="P:proteolysis"/>
    <property type="evidence" value="ECO:0007669"/>
    <property type="project" value="UniProtKB-KW"/>
</dbReference>
<reference evidence="10 11" key="1">
    <citation type="submission" date="2024-01" db="EMBL/GenBank/DDBJ databases">
        <title>Genome assemblies of Stephania.</title>
        <authorList>
            <person name="Yang L."/>
        </authorList>
    </citation>
    <scope>NUCLEOTIDE SEQUENCE [LARGE SCALE GENOMIC DNA]</scope>
    <source>
        <strain evidence="10">YNDBR</strain>
        <tissue evidence="10">Leaf</tissue>
    </source>
</reference>
<accession>A0AAP0IEC6</accession>
<dbReference type="FunFam" id="3.10.20.370:FF:000001">
    <property type="entry name" value="Retrovirus-related Pol polyprotein from transposon 17.6-like protein"/>
    <property type="match status" value="1"/>
</dbReference>
<dbReference type="InterPro" id="IPR050951">
    <property type="entry name" value="Retrovirus_Pol_polyprotein"/>
</dbReference>
<keyword evidence="8" id="KW-0511">Multifunctional enzyme</keyword>
<evidence type="ECO:0000256" key="4">
    <source>
        <dbReference type="ARBA" id="ARBA00022722"/>
    </source>
</evidence>
<evidence type="ECO:0000256" key="1">
    <source>
        <dbReference type="ARBA" id="ARBA00022670"/>
    </source>
</evidence>
<keyword evidence="11" id="KW-1185">Reference proteome</keyword>
<organism evidence="10 11">
    <name type="scientific">Stephania yunnanensis</name>
    <dbReference type="NCBI Taxonomy" id="152371"/>
    <lineage>
        <taxon>Eukaryota</taxon>
        <taxon>Viridiplantae</taxon>
        <taxon>Streptophyta</taxon>
        <taxon>Embryophyta</taxon>
        <taxon>Tracheophyta</taxon>
        <taxon>Spermatophyta</taxon>
        <taxon>Magnoliopsida</taxon>
        <taxon>Ranunculales</taxon>
        <taxon>Menispermaceae</taxon>
        <taxon>Menispermoideae</taxon>
        <taxon>Cissampelideae</taxon>
        <taxon>Stephania</taxon>
    </lineage>
</organism>
<dbReference type="InterPro" id="IPR000477">
    <property type="entry name" value="RT_dom"/>
</dbReference>
<dbReference type="GO" id="GO:0003964">
    <property type="term" value="F:RNA-directed DNA polymerase activity"/>
    <property type="evidence" value="ECO:0007669"/>
    <property type="project" value="UniProtKB-KW"/>
</dbReference>
<dbReference type="Gene3D" id="3.30.70.270">
    <property type="match status" value="2"/>
</dbReference>
<evidence type="ECO:0000256" key="3">
    <source>
        <dbReference type="ARBA" id="ARBA00022695"/>
    </source>
</evidence>
<dbReference type="Gene3D" id="1.10.340.70">
    <property type="match status" value="1"/>
</dbReference>
<dbReference type="GO" id="GO:0008233">
    <property type="term" value="F:peptidase activity"/>
    <property type="evidence" value="ECO:0007669"/>
    <property type="project" value="UniProtKB-KW"/>
</dbReference>
<evidence type="ECO:0000256" key="7">
    <source>
        <dbReference type="ARBA" id="ARBA00022918"/>
    </source>
</evidence>
<dbReference type="CDD" id="cd09274">
    <property type="entry name" value="RNase_HI_RT_Ty3"/>
    <property type="match status" value="1"/>
</dbReference>
<evidence type="ECO:0000313" key="10">
    <source>
        <dbReference type="EMBL" id="KAK9113929.1"/>
    </source>
</evidence>
<comment type="caution">
    <text evidence="10">The sequence shown here is derived from an EMBL/GenBank/DDBJ whole genome shotgun (WGS) entry which is preliminary data.</text>
</comment>
<evidence type="ECO:0000259" key="9">
    <source>
        <dbReference type="PROSITE" id="PS50878"/>
    </source>
</evidence>
<sequence>MRSSPEPTSLPPSRECDHAIVLKEGVEPIRVRPYRYPQVQKAEIERMVTEMLASGIIQPSNSPFSSPVLLVKKKDDSWRFCVDYRALNSVTVPDRFPIPNIDELLDEVHGACIFSKLDLRSGYHQIQVKPTDIPKTAFHTHDGHYEFGVMPFGLSNAPATFQSLMNSIFKGLLRHCVLVFFDDILVYNATMAAHCHHLRQVLSILHSHSLFVNLKKCCFGRNNLDYLGHIISGEGVRADPDKVRAMEAWLMPSSSKELRGFLGLTCYYRRFVKDYGKIAAPLTQLLRKDSFKWSDEATFAVQRLKHAMTEVPMLSLPDFNALFVVETDASGVGIGAVLSQHGRPIAFFSQAFSPRAQCKSTYERELMAVVLAIQKWRHYLLGRKFLVRTDQRSLKFLFEQRVVAPEYQRWLIKLLGYHFDIQYRTGSSYLAADALSRFPVDSSLHSTTVTSIADSSVITAEVESDPTLSPIFLGLQQGSLDKPGWTIQRGLLLFKGRTVISASSSLKVRLLTEFHSSPIDGHGGFLKTYKRMAAKFFWLGMKKDVKDFVASCDICQRNKYETLSPGRLLQPLPIPAGVFDDISMDFI</sequence>
<dbReference type="SUPFAM" id="SSF56672">
    <property type="entry name" value="DNA/RNA polymerases"/>
    <property type="match status" value="1"/>
</dbReference>